<evidence type="ECO:0000313" key="1">
    <source>
        <dbReference type="EMBL" id="MBF8149924.1"/>
    </source>
</evidence>
<gene>
    <name evidence="1" type="ORF">ITJ86_08440</name>
</gene>
<keyword evidence="2" id="KW-1185">Reference proteome</keyword>
<sequence>MNYDPTIYNKDYKLYHINLGRIFLYKDYVVTEFKEGLDINFENFDELSQIILHNFKDQPFGFIANRTNSYSINLNDAELFNKTFTNAKAYAIVAYSKRTERIIEIEDHFFKFNKKVFNNFENALNWVEETLSKTA</sequence>
<name>A0ABS0EHL2_9FLAO</name>
<organism evidence="1 2">
    <name type="scientific">Winogradskyella marina</name>
    <dbReference type="NCBI Taxonomy" id="2785530"/>
    <lineage>
        <taxon>Bacteria</taxon>
        <taxon>Pseudomonadati</taxon>
        <taxon>Bacteroidota</taxon>
        <taxon>Flavobacteriia</taxon>
        <taxon>Flavobacteriales</taxon>
        <taxon>Flavobacteriaceae</taxon>
        <taxon>Winogradskyella</taxon>
    </lineage>
</organism>
<evidence type="ECO:0000313" key="2">
    <source>
        <dbReference type="Proteomes" id="UP000611215"/>
    </source>
</evidence>
<accession>A0ABS0EHL2</accession>
<dbReference type="InterPro" id="IPR036513">
    <property type="entry name" value="STAS_dom_sf"/>
</dbReference>
<dbReference type="EMBL" id="JADOET010000006">
    <property type="protein sequence ID" value="MBF8149924.1"/>
    <property type="molecule type" value="Genomic_DNA"/>
</dbReference>
<proteinExistence type="predicted"/>
<dbReference type="Proteomes" id="UP000611215">
    <property type="component" value="Unassembled WGS sequence"/>
</dbReference>
<comment type="caution">
    <text evidence="1">The sequence shown here is derived from an EMBL/GenBank/DDBJ whole genome shotgun (WGS) entry which is preliminary data.</text>
</comment>
<reference evidence="1 2" key="1">
    <citation type="submission" date="2020-11" db="EMBL/GenBank/DDBJ databases">
        <title>Winogradskyella marina sp. nov., isolated from marine sediment.</title>
        <authorList>
            <person name="Bo J."/>
            <person name="Wang S."/>
            <person name="Song X."/>
            <person name="Du Z."/>
        </authorList>
    </citation>
    <scope>NUCLEOTIDE SEQUENCE [LARGE SCALE GENOMIC DNA]</scope>
    <source>
        <strain evidence="1 2">F6397</strain>
    </source>
</reference>
<evidence type="ECO:0008006" key="3">
    <source>
        <dbReference type="Google" id="ProtNLM"/>
    </source>
</evidence>
<dbReference type="RefSeq" id="WP_195871200.1">
    <property type="nucleotide sequence ID" value="NZ_JADOET010000006.1"/>
</dbReference>
<dbReference type="SUPFAM" id="SSF52091">
    <property type="entry name" value="SpoIIaa-like"/>
    <property type="match status" value="1"/>
</dbReference>
<protein>
    <recommendedName>
        <fullName evidence="3">STAS/SEC14 domain-containing protein</fullName>
    </recommendedName>
</protein>